<dbReference type="EMBL" id="CP028519">
    <property type="protein sequence ID" value="AVY93856.1"/>
    <property type="molecule type" value="Genomic_DNA"/>
</dbReference>
<dbReference type="KEGG" id="maer:DAI18_07205"/>
<evidence type="ECO:0000313" key="1">
    <source>
        <dbReference type="EMBL" id="AVY93856.1"/>
    </source>
</evidence>
<keyword evidence="2" id="KW-1185">Reference proteome</keyword>
<accession>A0A2S0P923</accession>
<dbReference type="RefSeq" id="WP_107889043.1">
    <property type="nucleotide sequence ID" value="NZ_CP028519.1"/>
</dbReference>
<protein>
    <submittedName>
        <fullName evidence="1">Uncharacterized protein</fullName>
    </submittedName>
</protein>
<dbReference type="AlphaFoldDB" id="A0A2S0P923"/>
<name>A0A2S0P923_9NEIS</name>
<sequence>MSNPDFFRDLQPEVAAEVEALARLQYELREAGKAALAAADAASADALIHDIAAGRRAEDEDTVAIRASVLQAESERVRAVLAARLRGTMLEDDSPHACLVELVEQRHADRYPGGALRRLDAVELLDVDGVGMWLRMASPACWEAAWLAPDNRDWRLSRLSATSPVLYRAPDRLPRPIDLPLTDVPVLLGWLLDTLAAGPDLTFPLQVCQA</sequence>
<organism evidence="1 2">
    <name type="scientific">Microvirgula aerodenitrificans</name>
    <dbReference type="NCBI Taxonomy" id="57480"/>
    <lineage>
        <taxon>Bacteria</taxon>
        <taxon>Pseudomonadati</taxon>
        <taxon>Pseudomonadota</taxon>
        <taxon>Betaproteobacteria</taxon>
        <taxon>Neisseriales</taxon>
        <taxon>Aquaspirillaceae</taxon>
        <taxon>Microvirgula</taxon>
    </lineage>
</organism>
<proteinExistence type="predicted"/>
<dbReference type="Proteomes" id="UP000244173">
    <property type="component" value="Chromosome"/>
</dbReference>
<evidence type="ECO:0000313" key="2">
    <source>
        <dbReference type="Proteomes" id="UP000244173"/>
    </source>
</evidence>
<gene>
    <name evidence="1" type="ORF">DAI18_07205</name>
</gene>
<reference evidence="1 2" key="1">
    <citation type="submission" date="2018-04" db="EMBL/GenBank/DDBJ databases">
        <title>Denitrifier Microvirgula.</title>
        <authorList>
            <person name="Anderson E."/>
            <person name="Jang J."/>
            <person name="Ishii S."/>
        </authorList>
    </citation>
    <scope>NUCLEOTIDE SEQUENCE [LARGE SCALE GENOMIC DNA]</scope>
    <source>
        <strain evidence="1 2">BE2.4</strain>
    </source>
</reference>
<dbReference type="OrthoDB" id="9251661at2"/>